<reference evidence="4 5" key="1">
    <citation type="submission" date="2019-12" db="EMBL/GenBank/DDBJ databases">
        <title>Draft genome sequencing of Halomonas icarensis D1-1.</title>
        <authorList>
            <person name="Pandiyan K."/>
            <person name="Kushwaha P."/>
            <person name="Gowdham M."/>
            <person name="Chakdar H."/>
            <person name="Singh A."/>
            <person name="Kumar M."/>
            <person name="Saxena A.K."/>
        </authorList>
    </citation>
    <scope>NUCLEOTIDE SEQUENCE [LARGE SCALE GENOMIC DNA]</scope>
    <source>
        <strain evidence="4 5">D1-1</strain>
    </source>
</reference>
<name>A0A7X5ANK3_9GAMM</name>
<evidence type="ECO:0000256" key="2">
    <source>
        <dbReference type="ARBA" id="ARBA00033753"/>
    </source>
</evidence>
<dbReference type="PANTHER" id="PTHR12818:SF0">
    <property type="entry name" value="TRNA (ADENINE(37)-N6)-METHYLTRANSFERASE"/>
    <property type="match status" value="1"/>
</dbReference>
<gene>
    <name evidence="4" type="primary">tsaA</name>
    <name evidence="4" type="ORF">GRB80_12835</name>
</gene>
<dbReference type="InterPro" id="IPR036414">
    <property type="entry name" value="YaeB_N_sf"/>
</dbReference>
<comment type="caution">
    <text evidence="4">The sequence shown here is derived from an EMBL/GenBank/DDBJ whole genome shotgun (WGS) entry which is preliminary data.</text>
</comment>
<dbReference type="PANTHER" id="PTHR12818">
    <property type="entry name" value="TRNA (ADENINE(37)-N6)-METHYLTRANSFERASE"/>
    <property type="match status" value="1"/>
</dbReference>
<keyword evidence="5" id="KW-1185">Reference proteome</keyword>
<dbReference type="RefSeq" id="WP_161423831.1">
    <property type="nucleotide sequence ID" value="NZ_JARWMY010000001.1"/>
</dbReference>
<organism evidence="4 5">
    <name type="scientific">Halomonas icarae</name>
    <dbReference type="NCBI Taxonomy" id="2691040"/>
    <lineage>
        <taxon>Bacteria</taxon>
        <taxon>Pseudomonadati</taxon>
        <taxon>Pseudomonadota</taxon>
        <taxon>Gammaproteobacteria</taxon>
        <taxon>Oceanospirillales</taxon>
        <taxon>Halomonadaceae</taxon>
        <taxon>Halomonas</taxon>
    </lineage>
</organism>
<feature type="domain" description="TsaA-like" evidence="3">
    <location>
        <begin position="12"/>
        <end position="151"/>
    </location>
</feature>
<sequence length="241" mass="26699">MSDHSSPPAISLSPIGIIESDFPDKFGVPRQPGLAPSARAALQLLPPYDDPLTVRGLEAFSHLWLTFLFHHSPERWTPLVRPPRLGGNRRVGVFASRSTHRPNRLGLSLVELIGVDTRDGVRLRLAGADLVHGTPVLDIKPYLPWAEARPEARAGFAPEAPLQLPVCFAHAAEATLAKRDDAASLRSLIEEVLSQDPRPAYRDDDETRRYGVRLRELDIRFRVVATPDGSRLLEVLEIVPE</sequence>
<protein>
    <submittedName>
        <fullName evidence="4">tRNA (N6-threonylcarbamoyladenosine(37)-N6)-methyltransferase TrmO</fullName>
    </submittedName>
</protein>
<dbReference type="AlphaFoldDB" id="A0A7X5ANK3"/>
<dbReference type="Gene3D" id="2.40.30.70">
    <property type="entry name" value="YaeB-like"/>
    <property type="match status" value="1"/>
</dbReference>
<dbReference type="CDD" id="cd09281">
    <property type="entry name" value="UPF0066"/>
    <property type="match status" value="1"/>
</dbReference>
<dbReference type="InterPro" id="IPR036413">
    <property type="entry name" value="YaeB-like_sf"/>
</dbReference>
<dbReference type="InterPro" id="IPR041369">
    <property type="entry name" value="TrmO_C"/>
</dbReference>
<dbReference type="PROSITE" id="PS01318">
    <property type="entry name" value="TSAA_1"/>
    <property type="match status" value="1"/>
</dbReference>
<evidence type="ECO:0000256" key="1">
    <source>
        <dbReference type="ARBA" id="ARBA00022691"/>
    </source>
</evidence>
<dbReference type="PROSITE" id="PS51668">
    <property type="entry name" value="TSAA_2"/>
    <property type="match status" value="1"/>
</dbReference>
<accession>A0A7X5ANK3</accession>
<dbReference type="Proteomes" id="UP000448235">
    <property type="component" value="Unassembled WGS sequence"/>
</dbReference>
<proteinExistence type="inferred from homology"/>
<evidence type="ECO:0000313" key="5">
    <source>
        <dbReference type="Proteomes" id="UP000448235"/>
    </source>
</evidence>
<dbReference type="GO" id="GO:0089715">
    <property type="term" value="F:tRNA (L-threonylcarbamoyladenosine(37)-C2) methyltransferase activity"/>
    <property type="evidence" value="ECO:0007669"/>
    <property type="project" value="TreeGrafter"/>
</dbReference>
<keyword evidence="1" id="KW-0949">S-adenosyl-L-methionine</keyword>
<dbReference type="InterPro" id="IPR023368">
    <property type="entry name" value="UPF0066_cons_site"/>
</dbReference>
<dbReference type="EMBL" id="WUTS01000001">
    <property type="protein sequence ID" value="NAW13728.1"/>
    <property type="molecule type" value="Genomic_DNA"/>
</dbReference>
<evidence type="ECO:0000259" key="3">
    <source>
        <dbReference type="PROSITE" id="PS51668"/>
    </source>
</evidence>
<dbReference type="InterPro" id="IPR040372">
    <property type="entry name" value="YaeB-like"/>
</dbReference>
<dbReference type="Pfam" id="PF01980">
    <property type="entry name" value="TrmO_N"/>
    <property type="match status" value="1"/>
</dbReference>
<keyword evidence="4" id="KW-0808">Transferase</keyword>
<dbReference type="SUPFAM" id="SSF118196">
    <property type="entry name" value="YaeB-like"/>
    <property type="match status" value="1"/>
</dbReference>
<dbReference type="GO" id="GO:0032259">
    <property type="term" value="P:methylation"/>
    <property type="evidence" value="ECO:0007669"/>
    <property type="project" value="UniProtKB-KW"/>
</dbReference>
<dbReference type="InterPro" id="IPR023370">
    <property type="entry name" value="TrmO-like_N"/>
</dbReference>
<dbReference type="Pfam" id="PF18389">
    <property type="entry name" value="TrmO_C"/>
    <property type="match status" value="1"/>
</dbReference>
<comment type="similarity">
    <text evidence="2">Belongs to the tRNA methyltransferase O family.</text>
</comment>
<evidence type="ECO:0000313" key="4">
    <source>
        <dbReference type="EMBL" id="NAW13728.1"/>
    </source>
</evidence>
<dbReference type="Gene3D" id="3.30.2310.10">
    <property type="entry name" value="YaeB-like"/>
    <property type="match status" value="1"/>
</dbReference>
<dbReference type="NCBIfam" id="TIGR00104">
    <property type="entry name" value="tRNA_TsaA"/>
    <property type="match status" value="1"/>
</dbReference>
<keyword evidence="4" id="KW-0489">Methyltransferase</keyword>